<dbReference type="STRING" id="1120996.SAMN02746066_01792"/>
<reference evidence="5 6" key="1">
    <citation type="submission" date="2016-11" db="EMBL/GenBank/DDBJ databases">
        <authorList>
            <person name="Jaros S."/>
            <person name="Januszkiewicz K."/>
            <person name="Wedrychowicz H."/>
        </authorList>
    </citation>
    <scope>NUCLEOTIDE SEQUENCE [LARGE SCALE GENOMIC DNA]</scope>
    <source>
        <strain evidence="5 6">DSM 15930</strain>
    </source>
</reference>
<gene>
    <name evidence="5" type="ORF">SAMN02746066_01792</name>
</gene>
<dbReference type="EMBL" id="FRCP01000009">
    <property type="protein sequence ID" value="SHM38544.1"/>
    <property type="molecule type" value="Genomic_DNA"/>
</dbReference>
<dbReference type="RefSeq" id="WP_073286268.1">
    <property type="nucleotide sequence ID" value="NZ_FRCP01000009.1"/>
</dbReference>
<sequence>MRKNIYKLTASALLLAVLTTGCAKTSNTDSSKGDTSNTTVTEQTTDDTVDNGEVSDTEETKDSSETVYPLSIDTYGPDGEKYTQTFTEAPSKVITNNPSSTDLLLELGLGDKIIGILKPDNAPDEKWASAYENLTVLGDKMTMSKEVIIGAEPDFIFGRTMPFNDESMGKIEDLNDMNINVYTELASNFVIDQSLDNVILDVRNIGKIFNVSEKADTYADSLQTRLDTIKGKVSDISQSEPVKVLFMVTYVDGTFNTFGANSALQSEMLKTINAENVLETGTSSLTSENLVSLNPDVIVYIKSDRNAETDKTAVESLLADETIQSVPAIANEKIIEIGYDEIMDYGARIFDTLETLYDFIY</sequence>
<dbReference type="PANTHER" id="PTHR30535:SF7">
    <property type="entry name" value="IRON(III) DICITRATE-BINDING PROTEIN"/>
    <property type="match status" value="1"/>
</dbReference>
<accession>A0A1M7ICR6</accession>
<dbReference type="InterPro" id="IPR050902">
    <property type="entry name" value="ABC_Transporter_SBP"/>
</dbReference>
<dbReference type="SUPFAM" id="SSF53807">
    <property type="entry name" value="Helical backbone' metal receptor"/>
    <property type="match status" value="1"/>
</dbReference>
<comment type="similarity">
    <text evidence="1">Belongs to the bacterial solute-binding protein 8 family.</text>
</comment>
<feature type="compositionally biased region" description="Low complexity" evidence="2">
    <location>
        <begin position="34"/>
        <end position="43"/>
    </location>
</feature>
<feature type="signal peptide" evidence="3">
    <location>
        <begin position="1"/>
        <end position="23"/>
    </location>
</feature>
<dbReference type="PANTHER" id="PTHR30535">
    <property type="entry name" value="VITAMIN B12-BINDING PROTEIN"/>
    <property type="match status" value="1"/>
</dbReference>
<evidence type="ECO:0000259" key="4">
    <source>
        <dbReference type="PROSITE" id="PS50983"/>
    </source>
</evidence>
<dbReference type="Gene3D" id="3.40.50.1980">
    <property type="entry name" value="Nitrogenase molybdenum iron protein domain"/>
    <property type="match status" value="2"/>
</dbReference>
<evidence type="ECO:0000313" key="5">
    <source>
        <dbReference type="EMBL" id="SHM38544.1"/>
    </source>
</evidence>
<feature type="region of interest" description="Disordered" evidence="2">
    <location>
        <begin position="24"/>
        <end position="80"/>
    </location>
</feature>
<feature type="compositionally biased region" description="Acidic residues" evidence="2">
    <location>
        <begin position="44"/>
        <end position="57"/>
    </location>
</feature>
<protein>
    <submittedName>
        <fullName evidence="5">Iron complex transport system substrate-binding protein</fullName>
    </submittedName>
</protein>
<keyword evidence="6" id="KW-1185">Reference proteome</keyword>
<dbReference type="PROSITE" id="PS51257">
    <property type="entry name" value="PROKAR_LIPOPROTEIN"/>
    <property type="match status" value="1"/>
</dbReference>
<evidence type="ECO:0000256" key="1">
    <source>
        <dbReference type="ARBA" id="ARBA00008814"/>
    </source>
</evidence>
<feature type="domain" description="Fe/B12 periplasmic-binding" evidence="4">
    <location>
        <begin position="92"/>
        <end position="361"/>
    </location>
</feature>
<evidence type="ECO:0000256" key="3">
    <source>
        <dbReference type="SAM" id="SignalP"/>
    </source>
</evidence>
<feature type="chain" id="PRO_5013223689" evidence="3">
    <location>
        <begin position="24"/>
        <end position="361"/>
    </location>
</feature>
<dbReference type="InterPro" id="IPR002491">
    <property type="entry name" value="ABC_transptr_periplasmic_BD"/>
</dbReference>
<evidence type="ECO:0000313" key="6">
    <source>
        <dbReference type="Proteomes" id="UP000184038"/>
    </source>
</evidence>
<dbReference type="PROSITE" id="PS50983">
    <property type="entry name" value="FE_B12_PBP"/>
    <property type="match status" value="1"/>
</dbReference>
<proteinExistence type="inferred from homology"/>
<dbReference type="AlphaFoldDB" id="A0A1M7ICR6"/>
<organism evidence="5 6">
    <name type="scientific">Anaerosporobacter mobilis DSM 15930</name>
    <dbReference type="NCBI Taxonomy" id="1120996"/>
    <lineage>
        <taxon>Bacteria</taxon>
        <taxon>Bacillati</taxon>
        <taxon>Bacillota</taxon>
        <taxon>Clostridia</taxon>
        <taxon>Lachnospirales</taxon>
        <taxon>Lachnospiraceae</taxon>
        <taxon>Anaerosporobacter</taxon>
    </lineage>
</organism>
<dbReference type="OrthoDB" id="89746at2"/>
<keyword evidence="3" id="KW-0732">Signal</keyword>
<evidence type="ECO:0000256" key="2">
    <source>
        <dbReference type="SAM" id="MobiDB-lite"/>
    </source>
</evidence>
<name>A0A1M7ICR6_9FIRM</name>
<dbReference type="Proteomes" id="UP000184038">
    <property type="component" value="Unassembled WGS sequence"/>
</dbReference>
<dbReference type="Pfam" id="PF01497">
    <property type="entry name" value="Peripla_BP_2"/>
    <property type="match status" value="1"/>
</dbReference>